<feature type="transmembrane region" description="Helical" evidence="1">
    <location>
        <begin position="96"/>
        <end position="117"/>
    </location>
</feature>
<keyword evidence="1" id="KW-1133">Transmembrane helix</keyword>
<sequence length="230" mass="26371">MEEQELQTLVAENEIYEKQLTKRNEQYIFDLKKSLTAGNLSPELQAQALNQLLPEIVEGQKSGQTARQLFGTVTERTQKILEDPEPKRARTRNEIWLDNTLLMFSFLALMAGLLPLMSKKGQVTQQNGLLSLIIASIAGGYAFYLIYKYIYQYDQPDADKSKRPGMFKSMLIMMGIMLIWMFVFTLTVLIPPAINIVLDPFVYVVLAILVFGIRMYLKRKMNLQGSIFNK</sequence>
<comment type="caution">
    <text evidence="2">The sequence shown here is derived from an EMBL/GenBank/DDBJ whole genome shotgun (WGS) entry which is preliminary data.</text>
</comment>
<keyword evidence="1" id="KW-0812">Transmembrane</keyword>
<gene>
    <name evidence="2" type="ORF">C7P63_09365</name>
</gene>
<feature type="transmembrane region" description="Helical" evidence="1">
    <location>
        <begin position="129"/>
        <end position="150"/>
    </location>
</feature>
<keyword evidence="3" id="KW-1185">Reference proteome</keyword>
<name>A0A3R9ZVD0_9ENTE</name>
<keyword evidence="1" id="KW-0472">Membrane</keyword>
<reference evidence="2 3" key="1">
    <citation type="submission" date="2018-03" db="EMBL/GenBank/DDBJ databases">
        <authorList>
            <person name="Gulvik C.A."/>
        </authorList>
    </citation>
    <scope>NUCLEOTIDE SEQUENCE [LARGE SCALE GENOMIC DNA]</scope>
    <source>
        <strain evidence="2 3">JCM 31581</strain>
    </source>
</reference>
<evidence type="ECO:0000256" key="1">
    <source>
        <dbReference type="SAM" id="Phobius"/>
    </source>
</evidence>
<dbReference type="Pfam" id="PF06570">
    <property type="entry name" value="DUF1129"/>
    <property type="match status" value="1"/>
</dbReference>
<dbReference type="Proteomes" id="UP000277864">
    <property type="component" value="Unassembled WGS sequence"/>
</dbReference>
<dbReference type="AlphaFoldDB" id="A0A3R9ZVD0"/>
<proteinExistence type="predicted"/>
<organism evidence="2 3">
    <name type="scientific">Vagococcus humatus</name>
    <dbReference type="NCBI Taxonomy" id="1889241"/>
    <lineage>
        <taxon>Bacteria</taxon>
        <taxon>Bacillati</taxon>
        <taxon>Bacillota</taxon>
        <taxon>Bacilli</taxon>
        <taxon>Lactobacillales</taxon>
        <taxon>Enterococcaceae</taxon>
        <taxon>Vagococcus</taxon>
    </lineage>
</organism>
<protein>
    <submittedName>
        <fullName evidence="2">DUF1129 domain-containing protein</fullName>
    </submittedName>
</protein>
<feature type="transmembrane region" description="Helical" evidence="1">
    <location>
        <begin position="200"/>
        <end position="217"/>
    </location>
</feature>
<dbReference type="InterPro" id="IPR009214">
    <property type="entry name" value="DUF1129"/>
</dbReference>
<dbReference type="EMBL" id="PXZH01000007">
    <property type="protein sequence ID" value="RST88587.1"/>
    <property type="molecule type" value="Genomic_DNA"/>
</dbReference>
<feature type="transmembrane region" description="Helical" evidence="1">
    <location>
        <begin position="171"/>
        <end position="194"/>
    </location>
</feature>
<dbReference type="SUPFAM" id="SSF158560">
    <property type="entry name" value="BH3980-like"/>
    <property type="match status" value="1"/>
</dbReference>
<evidence type="ECO:0000313" key="3">
    <source>
        <dbReference type="Proteomes" id="UP000277864"/>
    </source>
</evidence>
<dbReference type="PIRSF" id="PIRSF033111">
    <property type="entry name" value="UCP033111"/>
    <property type="match status" value="1"/>
</dbReference>
<dbReference type="OrthoDB" id="2360056at2"/>
<accession>A0A3R9ZVD0</accession>
<dbReference type="RefSeq" id="WP_125943894.1">
    <property type="nucleotide sequence ID" value="NZ_PXZH01000007.1"/>
</dbReference>
<evidence type="ECO:0000313" key="2">
    <source>
        <dbReference type="EMBL" id="RST88587.1"/>
    </source>
</evidence>